<gene>
    <name evidence="2" type="ORF">EZ437_10575</name>
</gene>
<dbReference type="OrthoDB" id="9798632at2"/>
<evidence type="ECO:0000313" key="2">
    <source>
        <dbReference type="EMBL" id="TCD01198.1"/>
    </source>
</evidence>
<name>A0A4R0NMQ7_9SPHI</name>
<dbReference type="Proteomes" id="UP000293347">
    <property type="component" value="Unassembled WGS sequence"/>
</dbReference>
<evidence type="ECO:0000313" key="3">
    <source>
        <dbReference type="Proteomes" id="UP000293347"/>
    </source>
</evidence>
<dbReference type="InterPro" id="IPR016040">
    <property type="entry name" value="NAD(P)-bd_dom"/>
</dbReference>
<dbReference type="EMBL" id="SJSL01000002">
    <property type="protein sequence ID" value="TCD01198.1"/>
    <property type="molecule type" value="Genomic_DNA"/>
</dbReference>
<comment type="caution">
    <text evidence="2">The sequence shown here is derived from an EMBL/GenBank/DDBJ whole genome shotgun (WGS) entry which is preliminary data.</text>
</comment>
<reference evidence="2 3" key="1">
    <citation type="submission" date="2019-02" db="EMBL/GenBank/DDBJ databases">
        <title>Pedobacter sp. RP-1-14 sp. nov., isolated from Arctic soil.</title>
        <authorList>
            <person name="Dahal R.H."/>
        </authorList>
    </citation>
    <scope>NUCLEOTIDE SEQUENCE [LARGE SCALE GENOMIC DNA]</scope>
    <source>
        <strain evidence="2 3">RP-1-14</strain>
    </source>
</reference>
<dbReference type="PANTHER" id="PTHR14097:SF7">
    <property type="entry name" value="OXIDOREDUCTASE HTATIP2"/>
    <property type="match status" value="1"/>
</dbReference>
<dbReference type="InterPro" id="IPR036291">
    <property type="entry name" value="NAD(P)-bd_dom_sf"/>
</dbReference>
<dbReference type="GO" id="GO:0051170">
    <property type="term" value="P:import into nucleus"/>
    <property type="evidence" value="ECO:0007669"/>
    <property type="project" value="TreeGrafter"/>
</dbReference>
<dbReference type="SUPFAM" id="SSF51735">
    <property type="entry name" value="NAD(P)-binding Rossmann-fold domains"/>
    <property type="match status" value="1"/>
</dbReference>
<organism evidence="2 3">
    <name type="scientific">Pedobacter psychroterrae</name>
    <dbReference type="NCBI Taxonomy" id="2530453"/>
    <lineage>
        <taxon>Bacteria</taxon>
        <taxon>Pseudomonadati</taxon>
        <taxon>Bacteroidota</taxon>
        <taxon>Sphingobacteriia</taxon>
        <taxon>Sphingobacteriales</taxon>
        <taxon>Sphingobacteriaceae</taxon>
        <taxon>Pedobacter</taxon>
    </lineage>
</organism>
<dbReference type="Pfam" id="PF13460">
    <property type="entry name" value="NAD_binding_10"/>
    <property type="match status" value="1"/>
</dbReference>
<dbReference type="GO" id="GO:0005737">
    <property type="term" value="C:cytoplasm"/>
    <property type="evidence" value="ECO:0007669"/>
    <property type="project" value="TreeGrafter"/>
</dbReference>
<dbReference type="AlphaFoldDB" id="A0A4R0NMQ7"/>
<dbReference type="RefSeq" id="WP_131595890.1">
    <property type="nucleotide sequence ID" value="NZ_SJSL01000002.1"/>
</dbReference>
<accession>A0A4R0NMQ7</accession>
<feature type="domain" description="NAD(P)-binding" evidence="1">
    <location>
        <begin position="9"/>
        <end position="119"/>
    </location>
</feature>
<dbReference type="PANTHER" id="PTHR14097">
    <property type="entry name" value="OXIDOREDUCTASE HTATIP2"/>
    <property type="match status" value="1"/>
</dbReference>
<protein>
    <submittedName>
        <fullName evidence="2">NAD-dependent epimerase/dehydratase family protein</fullName>
    </submittedName>
</protein>
<sequence length="213" mass="23593">MKFKALIIGATGATGEDLVDELLADQDYEKVTVFVRKSTGKQNAKLVEHIVDLSKPEEYADQITGDVFFSCLGTTLKAAGSKQTQWKIDFEIPAKFAAIAKQNNVSSCVLVSAYGASADSRIFYSRMKGELENRILGLGFRQVVIFKPGILKRQGSDRIGEKVAIRVIEFLNRLGMFKSQRPLPTSILAQKLAEAPKSAQKGVIYLEKDEIFR</sequence>
<proteinExistence type="predicted"/>
<dbReference type="Gene3D" id="3.40.50.720">
    <property type="entry name" value="NAD(P)-binding Rossmann-like Domain"/>
    <property type="match status" value="1"/>
</dbReference>
<evidence type="ECO:0000259" key="1">
    <source>
        <dbReference type="Pfam" id="PF13460"/>
    </source>
</evidence>
<keyword evidence="3" id="KW-1185">Reference proteome</keyword>